<dbReference type="HOGENOM" id="CLU_121835_0_0_7"/>
<dbReference type="KEGG" id="glo:Glov_3247"/>
<organism evidence="2 3">
    <name type="scientific">Trichlorobacter lovleyi (strain ATCC BAA-1151 / DSM 17278 / SZ)</name>
    <name type="common">Geobacter lovleyi</name>
    <dbReference type="NCBI Taxonomy" id="398767"/>
    <lineage>
        <taxon>Bacteria</taxon>
        <taxon>Pseudomonadati</taxon>
        <taxon>Thermodesulfobacteriota</taxon>
        <taxon>Desulfuromonadia</taxon>
        <taxon>Geobacterales</taxon>
        <taxon>Geobacteraceae</taxon>
        <taxon>Trichlorobacter</taxon>
    </lineage>
</organism>
<dbReference type="AlphaFoldDB" id="B3EAS0"/>
<evidence type="ECO:0000313" key="2">
    <source>
        <dbReference type="EMBL" id="ACD96953.1"/>
    </source>
</evidence>
<dbReference type="RefSeq" id="WP_012471277.1">
    <property type="nucleotide sequence ID" value="NC_010814.1"/>
</dbReference>
<dbReference type="STRING" id="398767.Glov_3247"/>
<dbReference type="Gene3D" id="2.60.120.10">
    <property type="entry name" value="Jelly Rolls"/>
    <property type="match status" value="1"/>
</dbReference>
<dbReference type="InterPro" id="IPR027565">
    <property type="entry name" value="Cupin_WbuC"/>
</dbReference>
<dbReference type="SUPFAM" id="SSF51182">
    <property type="entry name" value="RmlC-like cupins"/>
    <property type="match status" value="1"/>
</dbReference>
<dbReference type="NCBIfam" id="TIGR04366">
    <property type="entry name" value="cupin_WbuC"/>
    <property type="match status" value="1"/>
</dbReference>
<keyword evidence="3" id="KW-1185">Reference proteome</keyword>
<dbReference type="Pfam" id="PF19480">
    <property type="entry name" value="DUF6016"/>
    <property type="match status" value="1"/>
</dbReference>
<gene>
    <name evidence="2" type="ordered locus">Glov_3247</name>
</gene>
<protein>
    <recommendedName>
        <fullName evidence="1">Cupin fold metalloprotein WbuC cupin domain-containing protein</fullName>
    </recommendedName>
</protein>
<dbReference type="CDD" id="cd07005">
    <property type="entry name" value="cupin_WbuC-like"/>
    <property type="match status" value="1"/>
</dbReference>
<dbReference type="EMBL" id="CP001089">
    <property type="protein sequence ID" value="ACD96953.1"/>
    <property type="molecule type" value="Genomic_DNA"/>
</dbReference>
<dbReference type="InterPro" id="IPR046058">
    <property type="entry name" value="WbuC_cupin"/>
</dbReference>
<dbReference type="InterPro" id="IPR011051">
    <property type="entry name" value="RmlC_Cupin_sf"/>
</dbReference>
<accession>B3EAS0</accession>
<dbReference type="Proteomes" id="UP000002420">
    <property type="component" value="Chromosome"/>
</dbReference>
<evidence type="ECO:0000259" key="1">
    <source>
        <dbReference type="Pfam" id="PF19480"/>
    </source>
</evidence>
<proteinExistence type="predicted"/>
<dbReference type="eggNOG" id="COG0662">
    <property type="taxonomic scope" value="Bacteria"/>
</dbReference>
<feature type="domain" description="Cupin fold metalloprotein WbuC cupin" evidence="1">
    <location>
        <begin position="5"/>
        <end position="88"/>
    </location>
</feature>
<evidence type="ECO:0000313" key="3">
    <source>
        <dbReference type="Proteomes" id="UP000002420"/>
    </source>
</evidence>
<dbReference type="InterPro" id="IPR014710">
    <property type="entry name" value="RmlC-like_jellyroll"/>
</dbReference>
<sequence length="156" mass="16908">MMLPVDTTILDNLTEKAKASPRLRMNHNFHPANESTCHRLLNAIEPGSYIRPHCHLAPEKDESFVLLRGQLGVICFDADGKVTETALLVAGTDQAVVTIPHGVFHTAVSLAPGTIFFEAKAGPYIPFSETEIASWAPLDTAPAAPAYLQQLCALFN</sequence>
<name>B3EAS0_TRIL1</name>
<reference evidence="2 3" key="1">
    <citation type="submission" date="2008-05" db="EMBL/GenBank/DDBJ databases">
        <title>Complete sequence of chromosome of Geobacter lovleyi SZ.</title>
        <authorList>
            <consortium name="US DOE Joint Genome Institute"/>
            <person name="Lucas S."/>
            <person name="Copeland A."/>
            <person name="Lapidus A."/>
            <person name="Glavina del Rio T."/>
            <person name="Dalin E."/>
            <person name="Tice H."/>
            <person name="Bruce D."/>
            <person name="Goodwin L."/>
            <person name="Pitluck S."/>
            <person name="Chertkov O."/>
            <person name="Meincke L."/>
            <person name="Brettin T."/>
            <person name="Detter J.C."/>
            <person name="Han C."/>
            <person name="Tapia R."/>
            <person name="Kuske C.R."/>
            <person name="Schmutz J."/>
            <person name="Larimer F."/>
            <person name="Land M."/>
            <person name="Hauser L."/>
            <person name="Kyrpides N."/>
            <person name="Mikhailova N."/>
            <person name="Sung Y."/>
            <person name="Fletcher K.E."/>
            <person name="Ritalahti K.M."/>
            <person name="Loeffler F.E."/>
            <person name="Richardson P."/>
        </authorList>
    </citation>
    <scope>NUCLEOTIDE SEQUENCE [LARGE SCALE GENOMIC DNA]</scope>
    <source>
        <strain evidence="3">ATCC BAA-1151 / DSM 17278 / SZ</strain>
    </source>
</reference>